<evidence type="ECO:0000313" key="3">
    <source>
        <dbReference type="EMBL" id="KAK3351059.1"/>
    </source>
</evidence>
<feature type="compositionally biased region" description="Pro residues" evidence="1">
    <location>
        <begin position="1"/>
        <end position="10"/>
    </location>
</feature>
<dbReference type="Proteomes" id="UP001278500">
    <property type="component" value="Unassembled WGS sequence"/>
</dbReference>
<feature type="region of interest" description="Disordered" evidence="1">
    <location>
        <begin position="1"/>
        <end position="28"/>
    </location>
</feature>
<feature type="compositionally biased region" description="Polar residues" evidence="1">
    <location>
        <begin position="12"/>
        <end position="28"/>
    </location>
</feature>
<gene>
    <name evidence="3" type="ORF">B0H65DRAFT_107232</name>
</gene>
<dbReference type="InterPro" id="IPR036691">
    <property type="entry name" value="Endo/exonu/phosph_ase_sf"/>
</dbReference>
<keyword evidence="4" id="KW-1185">Reference proteome</keyword>
<reference evidence="3" key="2">
    <citation type="submission" date="2023-06" db="EMBL/GenBank/DDBJ databases">
        <authorList>
            <consortium name="Lawrence Berkeley National Laboratory"/>
            <person name="Haridas S."/>
            <person name="Hensen N."/>
            <person name="Bonometti L."/>
            <person name="Westerberg I."/>
            <person name="Brannstrom I.O."/>
            <person name="Guillou S."/>
            <person name="Cros-Aarteil S."/>
            <person name="Calhoun S."/>
            <person name="Kuo A."/>
            <person name="Mondo S."/>
            <person name="Pangilinan J."/>
            <person name="Riley R."/>
            <person name="Labutti K."/>
            <person name="Andreopoulos B."/>
            <person name="Lipzen A."/>
            <person name="Chen C."/>
            <person name="Yanf M."/>
            <person name="Daum C."/>
            <person name="Ng V."/>
            <person name="Clum A."/>
            <person name="Steindorff A."/>
            <person name="Ohm R."/>
            <person name="Martin F."/>
            <person name="Silar P."/>
            <person name="Natvig D."/>
            <person name="Lalanne C."/>
            <person name="Gautier V."/>
            <person name="Ament-Velasquez S.L."/>
            <person name="Kruys A."/>
            <person name="Hutchinson M.I."/>
            <person name="Powell A.J."/>
            <person name="Barry K."/>
            <person name="Miller A.N."/>
            <person name="Grigoriev I.V."/>
            <person name="Debuchy R."/>
            <person name="Gladieux P."/>
            <person name="Thoren M.H."/>
            <person name="Johannesson H."/>
        </authorList>
    </citation>
    <scope>NUCLEOTIDE SEQUENCE</scope>
    <source>
        <strain evidence="3">CBS 560.94</strain>
    </source>
</reference>
<feature type="region of interest" description="Disordered" evidence="1">
    <location>
        <begin position="589"/>
        <end position="613"/>
    </location>
</feature>
<dbReference type="PANTHER" id="PTHR11200:SF300">
    <property type="entry name" value="TYPE II INOSITOL 1,4,5-TRISPHOSPHATE 5-PHOSPHATASE"/>
    <property type="match status" value="1"/>
</dbReference>
<evidence type="ECO:0000259" key="2">
    <source>
        <dbReference type="SMART" id="SM00128"/>
    </source>
</evidence>
<accession>A0AAE0JK08</accession>
<dbReference type="Pfam" id="PF21310">
    <property type="entry name" value="OCRL-like_ASH"/>
    <property type="match status" value="1"/>
</dbReference>
<dbReference type="Pfam" id="PF22669">
    <property type="entry name" value="Exo_endo_phos2"/>
    <property type="match status" value="2"/>
</dbReference>
<dbReference type="SUPFAM" id="SSF56219">
    <property type="entry name" value="DNase I-like"/>
    <property type="match status" value="1"/>
</dbReference>
<evidence type="ECO:0000313" key="4">
    <source>
        <dbReference type="Proteomes" id="UP001278500"/>
    </source>
</evidence>
<dbReference type="GO" id="GO:0004439">
    <property type="term" value="F:phosphatidylinositol-4,5-bisphosphate 5-phosphatase activity"/>
    <property type="evidence" value="ECO:0007669"/>
    <property type="project" value="TreeGrafter"/>
</dbReference>
<dbReference type="InterPro" id="IPR000300">
    <property type="entry name" value="IPPc"/>
</dbReference>
<feature type="region of interest" description="Disordered" evidence="1">
    <location>
        <begin position="321"/>
        <end position="355"/>
    </location>
</feature>
<feature type="compositionally biased region" description="Acidic residues" evidence="1">
    <location>
        <begin position="484"/>
        <end position="502"/>
    </location>
</feature>
<dbReference type="InterPro" id="IPR048869">
    <property type="entry name" value="OCRL-1_2_ASH"/>
</dbReference>
<feature type="region of interest" description="Disordered" evidence="1">
    <location>
        <begin position="467"/>
        <end position="530"/>
    </location>
</feature>
<dbReference type="SMART" id="SM00128">
    <property type="entry name" value="IPPc"/>
    <property type="match status" value="1"/>
</dbReference>
<feature type="domain" description="Inositol polyphosphate-related phosphatase" evidence="2">
    <location>
        <begin position="48"/>
        <end position="467"/>
    </location>
</feature>
<dbReference type="EMBL" id="JAUEPP010000002">
    <property type="protein sequence ID" value="KAK3351059.1"/>
    <property type="molecule type" value="Genomic_DNA"/>
</dbReference>
<dbReference type="AlphaFoldDB" id="A0AAE0JK08"/>
<dbReference type="Gene3D" id="3.60.10.10">
    <property type="entry name" value="Endonuclease/exonuclease/phosphatase"/>
    <property type="match status" value="1"/>
</dbReference>
<evidence type="ECO:0000256" key="1">
    <source>
        <dbReference type="SAM" id="MobiDB-lite"/>
    </source>
</evidence>
<dbReference type="PANTHER" id="PTHR11200">
    <property type="entry name" value="INOSITOL 5-PHOSPHATASE"/>
    <property type="match status" value="1"/>
</dbReference>
<dbReference type="RefSeq" id="XP_062684354.1">
    <property type="nucleotide sequence ID" value="XM_062820510.1"/>
</dbReference>
<dbReference type="GO" id="GO:0046856">
    <property type="term" value="P:phosphatidylinositol dephosphorylation"/>
    <property type="evidence" value="ECO:0007669"/>
    <property type="project" value="InterPro"/>
</dbReference>
<name>A0AAE0JK08_9PEZI</name>
<dbReference type="Gene3D" id="2.60.40.10">
    <property type="entry name" value="Immunoglobulins"/>
    <property type="match status" value="1"/>
</dbReference>
<sequence length="1060" mass="117089">MPSSEGPPPLSRTRTGSATTDPVDLATTNPHSLHQAIYARREEYTRPHRIRVKVGTWNVAACPGTDKDLASWFVDGKGIDTALATLDLNRNAAIEGNTDGEDGVHILGGDKIGLYVLGLQEVVDLNTASQYVSRVYAGDEGVTQKWKTALDAALPPGYKLVASEQMTGLLLLIYASPEVAPTISNVSTVSVGTGLLGYMGNKGAVVTRIILGESTRLVFVNSHLASGIEGTYNERRIWDVGQILGRTRFKPVSFAGVSEDYEEKIGDEDFAFWFGDLNFRLDGLPGDDIRHLLMLHTKGEYGAPRPKFRRDNSLEGEPIIVHADKSSDAGDETNDDKSTTTHSTGDTKATDYDTKAIDYESDSDLDALPDPDDFLPDPHDDPTSLQATLDSLLPHDQLTRLIKQKKVFHDGWHEGAISFLPSYKYDVGTVGLFDSSEKRRAPSWCDRILYRTRKDKEAYDKKIKDAEDARKKDEEMKARGIDQAGDDDEVLFDYDPDNDGDDDHSPGVSRLEYDEYDEGEEGDDQHNRDDWVDRIRQDIYTSHQRITSSDHKPIISIFTLNYDAAVPDLKAQVHAEVAWELDRAENEGRPSLTVVNDSRDARGPGRPGGSQDSAEELVDFGEVRFLQKQSATLTLANTGRVACTFSFVEKPSPAKEDGPNPPPWLKTSFISSEPAIDDSQLPDMGKEVTLEPGETVRARLEVNVNHVEQARVLNSGKDRLEEVLILRVTDGRDHFIPVRGVWMPTCIGRSIDELIRVPEGGLRKFVHSLTEKNGGKVMSVPEEMDVHCAAPRELFKLTEALEAVTERVLADEQMLEEYKAPRASGWPFEEDTWRVTDNSLRASRAADLIDALDVGMAHIVDAFTAEVPAVERLETVAEVLQLFLRGLTDGIITTSLWSRIEQASLVSLGQGATAASKVPPQETAYEDDKGTILDILSTAPNHNISFVFLTATLAKVTTDLSPITKSDLELLKSDTPVRLSMLNRRSLTAGLVKRNTSSGSFGQAMAAMAARQAKERSFAEVFGELVCRAPVQKGMKDKERKAVVEKQRAVLELFLRRRGD</sequence>
<comment type="caution">
    <text evidence="3">The sequence shown here is derived from an EMBL/GenBank/DDBJ whole genome shotgun (WGS) entry which is preliminary data.</text>
</comment>
<feature type="compositionally biased region" description="Basic and acidic residues" evidence="1">
    <location>
        <begin position="467"/>
        <end position="480"/>
    </location>
</feature>
<protein>
    <submittedName>
        <fullName evidence="3">PI phosphatase group protein</fullName>
    </submittedName>
</protein>
<dbReference type="InterPro" id="IPR013783">
    <property type="entry name" value="Ig-like_fold"/>
</dbReference>
<feature type="compositionally biased region" description="Acidic residues" evidence="1">
    <location>
        <begin position="514"/>
        <end position="523"/>
    </location>
</feature>
<dbReference type="CDD" id="cd04380">
    <property type="entry name" value="RhoGAP_OCRL1"/>
    <property type="match status" value="1"/>
</dbReference>
<dbReference type="InterPro" id="IPR046985">
    <property type="entry name" value="IP5"/>
</dbReference>
<dbReference type="GeneID" id="87857664"/>
<organism evidence="3 4">
    <name type="scientific">Neurospora tetraspora</name>
    <dbReference type="NCBI Taxonomy" id="94610"/>
    <lineage>
        <taxon>Eukaryota</taxon>
        <taxon>Fungi</taxon>
        <taxon>Dikarya</taxon>
        <taxon>Ascomycota</taxon>
        <taxon>Pezizomycotina</taxon>
        <taxon>Sordariomycetes</taxon>
        <taxon>Sordariomycetidae</taxon>
        <taxon>Sordariales</taxon>
        <taxon>Sordariaceae</taxon>
        <taxon>Neurospora</taxon>
    </lineage>
</organism>
<proteinExistence type="predicted"/>
<dbReference type="InterPro" id="IPR047078">
    <property type="entry name" value="RhoGAP_OCRL1"/>
</dbReference>
<reference evidence="3" key="1">
    <citation type="journal article" date="2023" name="Mol. Phylogenet. Evol.">
        <title>Genome-scale phylogeny and comparative genomics of the fungal order Sordariales.</title>
        <authorList>
            <person name="Hensen N."/>
            <person name="Bonometti L."/>
            <person name="Westerberg I."/>
            <person name="Brannstrom I.O."/>
            <person name="Guillou S."/>
            <person name="Cros-Aarteil S."/>
            <person name="Calhoun S."/>
            <person name="Haridas S."/>
            <person name="Kuo A."/>
            <person name="Mondo S."/>
            <person name="Pangilinan J."/>
            <person name="Riley R."/>
            <person name="LaButti K."/>
            <person name="Andreopoulos B."/>
            <person name="Lipzen A."/>
            <person name="Chen C."/>
            <person name="Yan M."/>
            <person name="Daum C."/>
            <person name="Ng V."/>
            <person name="Clum A."/>
            <person name="Steindorff A."/>
            <person name="Ohm R.A."/>
            <person name="Martin F."/>
            <person name="Silar P."/>
            <person name="Natvig D.O."/>
            <person name="Lalanne C."/>
            <person name="Gautier V."/>
            <person name="Ament-Velasquez S.L."/>
            <person name="Kruys A."/>
            <person name="Hutchinson M.I."/>
            <person name="Powell A.J."/>
            <person name="Barry K."/>
            <person name="Miller A.N."/>
            <person name="Grigoriev I.V."/>
            <person name="Debuchy R."/>
            <person name="Gladieux P."/>
            <person name="Hiltunen Thoren M."/>
            <person name="Johannesson H."/>
        </authorList>
    </citation>
    <scope>NUCLEOTIDE SEQUENCE</scope>
    <source>
        <strain evidence="3">CBS 560.94</strain>
    </source>
</reference>